<sequence>MLKRHIANVTMLPLMMMMTSTPTMGNGLTPPLTPNCGASARRGRGDCCRRRQNKSGTYNMTIKMGG</sequence>
<name>A0A2M3ZTH7_9DIPT</name>
<proteinExistence type="predicted"/>
<evidence type="ECO:0000256" key="2">
    <source>
        <dbReference type="SAM" id="SignalP"/>
    </source>
</evidence>
<keyword evidence="2" id="KW-0732">Signal</keyword>
<feature type="region of interest" description="Disordered" evidence="1">
    <location>
        <begin position="23"/>
        <end position="52"/>
    </location>
</feature>
<evidence type="ECO:0000313" key="3">
    <source>
        <dbReference type="EMBL" id="MBW31760.1"/>
    </source>
</evidence>
<feature type="signal peptide" evidence="2">
    <location>
        <begin position="1"/>
        <end position="25"/>
    </location>
</feature>
<evidence type="ECO:0000256" key="1">
    <source>
        <dbReference type="SAM" id="MobiDB-lite"/>
    </source>
</evidence>
<organism evidence="3">
    <name type="scientific">Anopheles braziliensis</name>
    <dbReference type="NCBI Taxonomy" id="58242"/>
    <lineage>
        <taxon>Eukaryota</taxon>
        <taxon>Metazoa</taxon>
        <taxon>Ecdysozoa</taxon>
        <taxon>Arthropoda</taxon>
        <taxon>Hexapoda</taxon>
        <taxon>Insecta</taxon>
        <taxon>Pterygota</taxon>
        <taxon>Neoptera</taxon>
        <taxon>Endopterygota</taxon>
        <taxon>Diptera</taxon>
        <taxon>Nematocera</taxon>
        <taxon>Culicoidea</taxon>
        <taxon>Culicidae</taxon>
        <taxon>Anophelinae</taxon>
        <taxon>Anopheles</taxon>
    </lineage>
</organism>
<dbReference type="AlphaFoldDB" id="A0A2M3ZTH7"/>
<protein>
    <submittedName>
        <fullName evidence="3">Putative secreted peptide</fullName>
    </submittedName>
</protein>
<reference evidence="3" key="1">
    <citation type="submission" date="2018-01" db="EMBL/GenBank/DDBJ databases">
        <title>An insight into the sialome of Amazonian anophelines.</title>
        <authorList>
            <person name="Ribeiro J.M."/>
            <person name="Scarpassa V."/>
            <person name="Calvo E."/>
        </authorList>
    </citation>
    <scope>NUCLEOTIDE SEQUENCE</scope>
    <source>
        <tissue evidence="3">Salivary glands</tissue>
    </source>
</reference>
<accession>A0A2M3ZTH7</accession>
<dbReference type="EMBL" id="GGFM01011009">
    <property type="protein sequence ID" value="MBW31760.1"/>
    <property type="molecule type" value="Transcribed_RNA"/>
</dbReference>
<feature type="chain" id="PRO_5014669489" evidence="2">
    <location>
        <begin position="26"/>
        <end position="66"/>
    </location>
</feature>